<feature type="compositionally biased region" description="Basic and acidic residues" evidence="1">
    <location>
        <begin position="1"/>
        <end position="10"/>
    </location>
</feature>
<evidence type="ECO:0000313" key="3">
    <source>
        <dbReference type="Proteomes" id="UP000015106"/>
    </source>
</evidence>
<reference evidence="3" key="1">
    <citation type="journal article" date="2013" name="Nature">
        <title>Draft genome of the wheat A-genome progenitor Triticum urartu.</title>
        <authorList>
            <person name="Ling H.Q."/>
            <person name="Zhao S."/>
            <person name="Liu D."/>
            <person name="Wang J."/>
            <person name="Sun H."/>
            <person name="Zhang C."/>
            <person name="Fan H."/>
            <person name="Li D."/>
            <person name="Dong L."/>
            <person name="Tao Y."/>
            <person name="Gao C."/>
            <person name="Wu H."/>
            <person name="Li Y."/>
            <person name="Cui Y."/>
            <person name="Guo X."/>
            <person name="Zheng S."/>
            <person name="Wang B."/>
            <person name="Yu K."/>
            <person name="Liang Q."/>
            <person name="Yang W."/>
            <person name="Lou X."/>
            <person name="Chen J."/>
            <person name="Feng M."/>
            <person name="Jian J."/>
            <person name="Zhang X."/>
            <person name="Luo G."/>
            <person name="Jiang Y."/>
            <person name="Liu J."/>
            <person name="Wang Z."/>
            <person name="Sha Y."/>
            <person name="Zhang B."/>
            <person name="Wu H."/>
            <person name="Tang D."/>
            <person name="Shen Q."/>
            <person name="Xue P."/>
            <person name="Zou S."/>
            <person name="Wang X."/>
            <person name="Liu X."/>
            <person name="Wang F."/>
            <person name="Yang Y."/>
            <person name="An X."/>
            <person name="Dong Z."/>
            <person name="Zhang K."/>
            <person name="Zhang X."/>
            <person name="Luo M.C."/>
            <person name="Dvorak J."/>
            <person name="Tong Y."/>
            <person name="Wang J."/>
            <person name="Yang H."/>
            <person name="Li Z."/>
            <person name="Wang D."/>
            <person name="Zhang A."/>
            <person name="Wang J."/>
        </authorList>
    </citation>
    <scope>NUCLEOTIDE SEQUENCE</scope>
    <source>
        <strain evidence="3">cv. G1812</strain>
    </source>
</reference>
<feature type="region of interest" description="Disordered" evidence="1">
    <location>
        <begin position="84"/>
        <end position="115"/>
    </location>
</feature>
<feature type="region of interest" description="Disordered" evidence="1">
    <location>
        <begin position="1"/>
        <end position="21"/>
    </location>
</feature>
<evidence type="ECO:0000313" key="2">
    <source>
        <dbReference type="EnsemblPlants" id="TuG1812G0200004889.01.T01.cds460245"/>
    </source>
</evidence>
<protein>
    <submittedName>
        <fullName evidence="2">Uncharacterized protein</fullName>
    </submittedName>
</protein>
<accession>A0A8R7TM72</accession>
<reference evidence="2" key="2">
    <citation type="submission" date="2018-03" db="EMBL/GenBank/DDBJ databases">
        <title>The Triticum urartu genome reveals the dynamic nature of wheat genome evolution.</title>
        <authorList>
            <person name="Ling H."/>
            <person name="Ma B."/>
            <person name="Shi X."/>
            <person name="Liu H."/>
            <person name="Dong L."/>
            <person name="Sun H."/>
            <person name="Cao Y."/>
            <person name="Gao Q."/>
            <person name="Zheng S."/>
            <person name="Li Y."/>
            <person name="Yu Y."/>
            <person name="Du H."/>
            <person name="Qi M."/>
            <person name="Li Y."/>
            <person name="Yu H."/>
            <person name="Cui Y."/>
            <person name="Wang N."/>
            <person name="Chen C."/>
            <person name="Wu H."/>
            <person name="Zhao Y."/>
            <person name="Zhang J."/>
            <person name="Li Y."/>
            <person name="Zhou W."/>
            <person name="Zhang B."/>
            <person name="Hu W."/>
            <person name="Eijk M."/>
            <person name="Tang J."/>
            <person name="Witsenboer H."/>
            <person name="Zhao S."/>
            <person name="Li Z."/>
            <person name="Zhang A."/>
            <person name="Wang D."/>
            <person name="Liang C."/>
        </authorList>
    </citation>
    <scope>NUCLEOTIDE SEQUENCE [LARGE SCALE GENOMIC DNA]</scope>
    <source>
        <strain evidence="2">cv. G1812</strain>
    </source>
</reference>
<dbReference type="Gramene" id="TuG1812G0200004889.01.T01">
    <property type="protein sequence ID" value="TuG1812G0200004889.01.T01.cds460245"/>
    <property type="gene ID" value="TuG1812G0200004889.01"/>
</dbReference>
<organism evidence="2 3">
    <name type="scientific">Triticum urartu</name>
    <name type="common">Red wild einkorn</name>
    <name type="synonym">Crithodium urartu</name>
    <dbReference type="NCBI Taxonomy" id="4572"/>
    <lineage>
        <taxon>Eukaryota</taxon>
        <taxon>Viridiplantae</taxon>
        <taxon>Streptophyta</taxon>
        <taxon>Embryophyta</taxon>
        <taxon>Tracheophyta</taxon>
        <taxon>Spermatophyta</taxon>
        <taxon>Magnoliopsida</taxon>
        <taxon>Liliopsida</taxon>
        <taxon>Poales</taxon>
        <taxon>Poaceae</taxon>
        <taxon>BOP clade</taxon>
        <taxon>Pooideae</taxon>
        <taxon>Triticodae</taxon>
        <taxon>Triticeae</taxon>
        <taxon>Triticinae</taxon>
        <taxon>Triticum</taxon>
    </lineage>
</organism>
<name>A0A8R7TM72_TRIUA</name>
<sequence>MREGLGDGRRHGAVSAANVDQRRHAREHLAALADDELRHVAAVGPHRFVHQRVELHVMAGGGVGALAVRHRERRLALAVPLEPLGQPERGLQEQRRGAHEHARGHAAADEKAGHRVEAVPDARRGGGALALAGGGNIHGREDSFHG</sequence>
<dbReference type="AlphaFoldDB" id="A0A8R7TM72"/>
<dbReference type="EnsemblPlants" id="TuG1812G0200004889.01.T01">
    <property type="protein sequence ID" value="TuG1812G0200004889.01.T01.cds460245"/>
    <property type="gene ID" value="TuG1812G0200004889.01"/>
</dbReference>
<dbReference type="Proteomes" id="UP000015106">
    <property type="component" value="Chromosome 2"/>
</dbReference>
<proteinExistence type="predicted"/>
<feature type="compositionally biased region" description="Basic and acidic residues" evidence="1">
    <location>
        <begin position="90"/>
        <end position="115"/>
    </location>
</feature>
<evidence type="ECO:0000256" key="1">
    <source>
        <dbReference type="SAM" id="MobiDB-lite"/>
    </source>
</evidence>
<keyword evidence="3" id="KW-1185">Reference proteome</keyword>
<reference evidence="2" key="3">
    <citation type="submission" date="2022-06" db="UniProtKB">
        <authorList>
            <consortium name="EnsemblPlants"/>
        </authorList>
    </citation>
    <scope>IDENTIFICATION</scope>
</reference>